<dbReference type="Proteomes" id="UP000003494">
    <property type="component" value="Unassembled WGS sequence"/>
</dbReference>
<feature type="transmembrane region" description="Helical" evidence="1">
    <location>
        <begin position="12"/>
        <end position="31"/>
    </location>
</feature>
<organism evidence="2 3">
    <name type="scientific">Shuttleworthella satelles DSM 14600</name>
    <dbReference type="NCBI Taxonomy" id="626523"/>
    <lineage>
        <taxon>Bacteria</taxon>
        <taxon>Bacillati</taxon>
        <taxon>Bacillota</taxon>
        <taxon>Clostridia</taxon>
        <taxon>Lachnospirales</taxon>
        <taxon>Lachnospiraceae</taxon>
        <taxon>Shuttleworthella</taxon>
    </lineage>
</organism>
<dbReference type="EMBL" id="ACIP02000002">
    <property type="protein sequence ID" value="EEP28273.1"/>
    <property type="molecule type" value="Genomic_DNA"/>
</dbReference>
<evidence type="ECO:0000313" key="2">
    <source>
        <dbReference type="EMBL" id="EEP28273.1"/>
    </source>
</evidence>
<keyword evidence="3" id="KW-1185">Reference proteome</keyword>
<keyword evidence="1" id="KW-1133">Transmembrane helix</keyword>
<proteinExistence type="predicted"/>
<gene>
    <name evidence="2" type="ORF">GCWU000342_01081</name>
</gene>
<name>C4GAY0_9FIRM</name>
<sequence>MLRLNQKKRDRPGGKSAGLFLTVCFFALYAFKRMPTEIERFCKGGFKSRGRQVDPKPLSCAESFDIVDLIRILRRCLIFDNECPGSLQTSYAGEIFAGDDAQQI</sequence>
<keyword evidence="1" id="KW-0812">Transmembrane</keyword>
<dbReference type="STRING" id="626523.GCWU000342_01081"/>
<dbReference type="HOGENOM" id="CLU_2248291_0_0_9"/>
<comment type="caution">
    <text evidence="2">The sequence shown here is derived from an EMBL/GenBank/DDBJ whole genome shotgun (WGS) entry which is preliminary data.</text>
</comment>
<evidence type="ECO:0000313" key="3">
    <source>
        <dbReference type="Proteomes" id="UP000003494"/>
    </source>
</evidence>
<protein>
    <submittedName>
        <fullName evidence="2">Uncharacterized protein</fullName>
    </submittedName>
</protein>
<reference evidence="2" key="1">
    <citation type="submission" date="2009-04" db="EMBL/GenBank/DDBJ databases">
        <authorList>
            <person name="Weinstock G."/>
            <person name="Sodergren E."/>
            <person name="Clifton S."/>
            <person name="Fulton L."/>
            <person name="Fulton B."/>
            <person name="Courtney L."/>
            <person name="Fronick C."/>
            <person name="Harrison M."/>
            <person name="Strong C."/>
            <person name="Farmer C."/>
            <person name="Delahaunty K."/>
            <person name="Markovic C."/>
            <person name="Hall O."/>
            <person name="Minx P."/>
            <person name="Tomlinson C."/>
            <person name="Mitreva M."/>
            <person name="Nelson J."/>
            <person name="Hou S."/>
            <person name="Wollam A."/>
            <person name="Pepin K.H."/>
            <person name="Johnson M."/>
            <person name="Bhonagiri V."/>
            <person name="Nash W.E."/>
            <person name="Warren W."/>
            <person name="Chinwalla A."/>
            <person name="Mardis E.R."/>
            <person name="Wilson R.K."/>
        </authorList>
    </citation>
    <scope>NUCLEOTIDE SEQUENCE [LARGE SCALE GENOMIC DNA]</scope>
    <source>
        <strain evidence="2">DSM 14600</strain>
    </source>
</reference>
<evidence type="ECO:0000256" key="1">
    <source>
        <dbReference type="SAM" id="Phobius"/>
    </source>
</evidence>
<dbReference type="AlphaFoldDB" id="C4GAY0"/>
<accession>C4GAY0</accession>
<keyword evidence="1" id="KW-0472">Membrane</keyword>